<evidence type="ECO:0000256" key="3">
    <source>
        <dbReference type="ARBA" id="ARBA00022553"/>
    </source>
</evidence>
<reference evidence="14 15" key="1">
    <citation type="journal article" date="2023" name="Hortic Res">
        <title>Pangenome of water caltrop reveals structural variations and asymmetric subgenome divergence after allopolyploidization.</title>
        <authorList>
            <person name="Zhang X."/>
            <person name="Chen Y."/>
            <person name="Wang L."/>
            <person name="Yuan Y."/>
            <person name="Fang M."/>
            <person name="Shi L."/>
            <person name="Lu R."/>
            <person name="Comes H.P."/>
            <person name="Ma Y."/>
            <person name="Chen Y."/>
            <person name="Huang G."/>
            <person name="Zhou Y."/>
            <person name="Zheng Z."/>
            <person name="Qiu Y."/>
        </authorList>
    </citation>
    <scope>NUCLEOTIDE SEQUENCE [LARGE SCALE GENOMIC DNA]</scope>
    <source>
        <tissue evidence="14">Roots</tissue>
    </source>
</reference>
<dbReference type="EC" id="2.7.11.1" evidence="2"/>
<sequence>MLGLKWRVFGEYRCLDRIVQSLLLAVSQSYLLSRDQGWVLLAAILCGVSIVTTLLVLWLCFIPRRKSRRGKEFQIPLFSKEISIDEVSANKVISHKGVIITLNEKYGDKDSENSIHPMNGDNRSMSGSFNNLEKQKAATQMGENGKKGCVSISDYQSSLTWDGAMFTLRDLEICTDRFSRENIIGEGGYGILYRGHLVNLVDWLAL</sequence>
<evidence type="ECO:0000256" key="9">
    <source>
        <dbReference type="ARBA" id="ARBA00022989"/>
    </source>
</evidence>
<evidence type="ECO:0000313" key="15">
    <source>
        <dbReference type="Proteomes" id="UP001345219"/>
    </source>
</evidence>
<dbReference type="GO" id="GO:0004674">
    <property type="term" value="F:protein serine/threonine kinase activity"/>
    <property type="evidence" value="ECO:0007669"/>
    <property type="project" value="UniProtKB-EC"/>
</dbReference>
<proteinExistence type="predicted"/>
<dbReference type="GO" id="GO:0016020">
    <property type="term" value="C:membrane"/>
    <property type="evidence" value="ECO:0007669"/>
    <property type="project" value="UniProtKB-SubCell"/>
</dbReference>
<dbReference type="InterPro" id="IPR011009">
    <property type="entry name" value="Kinase-like_dom_sf"/>
</dbReference>
<comment type="caution">
    <text evidence="14">The sequence shown here is derived from an EMBL/GenBank/DDBJ whole genome shotgun (WGS) entry which is preliminary data.</text>
</comment>
<dbReference type="PANTHER" id="PTHR47984">
    <property type="entry name" value="OS01G0323000 PROTEIN"/>
    <property type="match status" value="1"/>
</dbReference>
<dbReference type="PANTHER" id="PTHR47984:SF26">
    <property type="entry name" value="PROTEIN KINASE DOMAIN-CONTAINING PROTEIN"/>
    <property type="match status" value="1"/>
</dbReference>
<keyword evidence="9 13" id="KW-1133">Transmembrane helix</keyword>
<evidence type="ECO:0000313" key="14">
    <source>
        <dbReference type="EMBL" id="KAK4773135.1"/>
    </source>
</evidence>
<keyword evidence="6" id="KW-0547">Nucleotide-binding</keyword>
<keyword evidence="5 13" id="KW-0812">Transmembrane</keyword>
<evidence type="ECO:0000256" key="5">
    <source>
        <dbReference type="ARBA" id="ARBA00022692"/>
    </source>
</evidence>
<keyword evidence="3" id="KW-0597">Phosphoprotein</keyword>
<evidence type="ECO:0000256" key="11">
    <source>
        <dbReference type="ARBA" id="ARBA00047899"/>
    </source>
</evidence>
<dbReference type="SUPFAM" id="SSF56112">
    <property type="entry name" value="Protein kinase-like (PK-like)"/>
    <property type="match status" value="1"/>
</dbReference>
<dbReference type="Proteomes" id="UP001345219">
    <property type="component" value="Chromosome 22"/>
</dbReference>
<evidence type="ECO:0000256" key="7">
    <source>
        <dbReference type="ARBA" id="ARBA00022777"/>
    </source>
</evidence>
<evidence type="ECO:0000256" key="12">
    <source>
        <dbReference type="ARBA" id="ARBA00048679"/>
    </source>
</evidence>
<comment type="catalytic activity">
    <reaction evidence="11">
        <text>L-threonyl-[protein] + ATP = O-phospho-L-threonyl-[protein] + ADP + H(+)</text>
        <dbReference type="Rhea" id="RHEA:46608"/>
        <dbReference type="Rhea" id="RHEA-COMP:11060"/>
        <dbReference type="Rhea" id="RHEA-COMP:11605"/>
        <dbReference type="ChEBI" id="CHEBI:15378"/>
        <dbReference type="ChEBI" id="CHEBI:30013"/>
        <dbReference type="ChEBI" id="CHEBI:30616"/>
        <dbReference type="ChEBI" id="CHEBI:61977"/>
        <dbReference type="ChEBI" id="CHEBI:456216"/>
        <dbReference type="EC" id="2.7.11.1"/>
    </reaction>
</comment>
<dbReference type="EMBL" id="JAXIOK010000004">
    <property type="protein sequence ID" value="KAK4773135.1"/>
    <property type="molecule type" value="Genomic_DNA"/>
</dbReference>
<name>A0AAN7QRS5_9MYRT</name>
<comment type="subcellular location">
    <subcellularLocation>
        <location evidence="1">Membrane</location>
        <topology evidence="1">Single-pass membrane protein</topology>
    </subcellularLocation>
</comment>
<dbReference type="AlphaFoldDB" id="A0AAN7QRS5"/>
<keyword evidence="8" id="KW-0067">ATP-binding</keyword>
<evidence type="ECO:0000256" key="13">
    <source>
        <dbReference type="SAM" id="Phobius"/>
    </source>
</evidence>
<keyword evidence="15" id="KW-1185">Reference proteome</keyword>
<evidence type="ECO:0000256" key="1">
    <source>
        <dbReference type="ARBA" id="ARBA00004167"/>
    </source>
</evidence>
<protein>
    <recommendedName>
        <fullName evidence="2">non-specific serine/threonine protein kinase</fullName>
        <ecNumber evidence="2">2.7.11.1</ecNumber>
    </recommendedName>
</protein>
<evidence type="ECO:0000256" key="6">
    <source>
        <dbReference type="ARBA" id="ARBA00022741"/>
    </source>
</evidence>
<evidence type="ECO:0000256" key="10">
    <source>
        <dbReference type="ARBA" id="ARBA00023136"/>
    </source>
</evidence>
<organism evidence="14 15">
    <name type="scientific">Trapa incisa</name>
    <dbReference type="NCBI Taxonomy" id="236973"/>
    <lineage>
        <taxon>Eukaryota</taxon>
        <taxon>Viridiplantae</taxon>
        <taxon>Streptophyta</taxon>
        <taxon>Embryophyta</taxon>
        <taxon>Tracheophyta</taxon>
        <taxon>Spermatophyta</taxon>
        <taxon>Magnoliopsida</taxon>
        <taxon>eudicotyledons</taxon>
        <taxon>Gunneridae</taxon>
        <taxon>Pentapetalae</taxon>
        <taxon>rosids</taxon>
        <taxon>malvids</taxon>
        <taxon>Myrtales</taxon>
        <taxon>Lythraceae</taxon>
        <taxon>Trapa</taxon>
    </lineage>
</organism>
<accession>A0AAN7QRS5</accession>
<evidence type="ECO:0000256" key="4">
    <source>
        <dbReference type="ARBA" id="ARBA00022679"/>
    </source>
</evidence>
<gene>
    <name evidence="14" type="ORF">SAY87_028154</name>
</gene>
<comment type="catalytic activity">
    <reaction evidence="12">
        <text>L-seryl-[protein] + ATP = O-phospho-L-seryl-[protein] + ADP + H(+)</text>
        <dbReference type="Rhea" id="RHEA:17989"/>
        <dbReference type="Rhea" id="RHEA-COMP:9863"/>
        <dbReference type="Rhea" id="RHEA-COMP:11604"/>
        <dbReference type="ChEBI" id="CHEBI:15378"/>
        <dbReference type="ChEBI" id="CHEBI:29999"/>
        <dbReference type="ChEBI" id="CHEBI:30616"/>
        <dbReference type="ChEBI" id="CHEBI:83421"/>
        <dbReference type="ChEBI" id="CHEBI:456216"/>
        <dbReference type="EC" id="2.7.11.1"/>
    </reaction>
</comment>
<keyword evidence="4" id="KW-0808">Transferase</keyword>
<keyword evidence="10 13" id="KW-0472">Membrane</keyword>
<feature type="transmembrane region" description="Helical" evidence="13">
    <location>
        <begin position="38"/>
        <end position="61"/>
    </location>
</feature>
<dbReference type="Gene3D" id="3.30.200.20">
    <property type="entry name" value="Phosphorylase Kinase, domain 1"/>
    <property type="match status" value="1"/>
</dbReference>
<keyword evidence="7" id="KW-0418">Kinase</keyword>
<evidence type="ECO:0000256" key="8">
    <source>
        <dbReference type="ARBA" id="ARBA00022840"/>
    </source>
</evidence>
<dbReference type="GO" id="GO:0005524">
    <property type="term" value="F:ATP binding"/>
    <property type="evidence" value="ECO:0007669"/>
    <property type="project" value="UniProtKB-KW"/>
</dbReference>
<dbReference type="InterPro" id="IPR052232">
    <property type="entry name" value="RLK_Ser/Thr-Kinase"/>
</dbReference>
<evidence type="ECO:0000256" key="2">
    <source>
        <dbReference type="ARBA" id="ARBA00012513"/>
    </source>
</evidence>